<evidence type="ECO:0000313" key="2">
    <source>
        <dbReference type="EMBL" id="MBG6137740.1"/>
    </source>
</evidence>
<dbReference type="SUPFAM" id="SSF53448">
    <property type="entry name" value="Nucleotide-diphospho-sugar transferases"/>
    <property type="match status" value="1"/>
</dbReference>
<feature type="domain" description="Glycosyltransferase 2-like" evidence="1">
    <location>
        <begin position="4"/>
        <end position="121"/>
    </location>
</feature>
<gene>
    <name evidence="2" type="ORF">IW245_003934</name>
</gene>
<name>A0A8J7GHR5_9ACTN</name>
<comment type="caution">
    <text evidence="2">The sequence shown here is derived from an EMBL/GenBank/DDBJ whole genome shotgun (WGS) entry which is preliminary data.</text>
</comment>
<reference evidence="2" key="1">
    <citation type="submission" date="2020-11" db="EMBL/GenBank/DDBJ databases">
        <title>Sequencing the genomes of 1000 actinobacteria strains.</title>
        <authorList>
            <person name="Klenk H.-P."/>
        </authorList>
    </citation>
    <scope>NUCLEOTIDE SEQUENCE</scope>
    <source>
        <strain evidence="2">DSM 45356</strain>
    </source>
</reference>
<evidence type="ECO:0000259" key="1">
    <source>
        <dbReference type="Pfam" id="PF00535"/>
    </source>
</evidence>
<keyword evidence="3" id="KW-1185">Reference proteome</keyword>
<dbReference type="Proteomes" id="UP000622552">
    <property type="component" value="Unassembled WGS sequence"/>
</dbReference>
<organism evidence="2 3">
    <name type="scientific">Longispora fulva</name>
    <dbReference type="NCBI Taxonomy" id="619741"/>
    <lineage>
        <taxon>Bacteria</taxon>
        <taxon>Bacillati</taxon>
        <taxon>Actinomycetota</taxon>
        <taxon>Actinomycetes</taxon>
        <taxon>Micromonosporales</taxon>
        <taxon>Micromonosporaceae</taxon>
        <taxon>Longispora</taxon>
    </lineage>
</organism>
<dbReference type="PANTHER" id="PTHR43179:SF7">
    <property type="entry name" value="RHAMNOSYLTRANSFERASE WBBL"/>
    <property type="match status" value="1"/>
</dbReference>
<dbReference type="Gene3D" id="3.90.550.10">
    <property type="entry name" value="Spore Coat Polysaccharide Biosynthesis Protein SpsA, Chain A"/>
    <property type="match status" value="1"/>
</dbReference>
<evidence type="ECO:0000313" key="3">
    <source>
        <dbReference type="Proteomes" id="UP000622552"/>
    </source>
</evidence>
<dbReference type="EMBL" id="JADOUF010000001">
    <property type="protein sequence ID" value="MBG6137740.1"/>
    <property type="molecule type" value="Genomic_DNA"/>
</dbReference>
<dbReference type="AlphaFoldDB" id="A0A8J7GHR5"/>
<protein>
    <submittedName>
        <fullName evidence="2">GT2 family glycosyltransferase</fullName>
    </submittedName>
</protein>
<sequence length="285" mass="30564">MDVSIVVLAWEDIDRTAQCVRSLPTAAEIIVVDNGSSAPIRDAVEALCGEVGAQYVQSGENLGYARGMNLGARHATRTNIILANNDVIVHSDSVDRLLAALDAPDVGAAFPQVVNPDGSDETAGGRFLTPGLGIAHAVGLNLLVPRLRITAEPAVADWLTGPFVVMRRRDFEAIGGVDETSYFYSEDLRLCWAVQRKLGMRIAYITDATINHLGDASSQRRWSSAEIAQRQTREFVRAARQLGGGGSGRIAATAYTLGALWRGLLGRDAVRRGIGRGALEGLRSR</sequence>
<dbReference type="InterPro" id="IPR001173">
    <property type="entry name" value="Glyco_trans_2-like"/>
</dbReference>
<proteinExistence type="predicted"/>
<dbReference type="PANTHER" id="PTHR43179">
    <property type="entry name" value="RHAMNOSYLTRANSFERASE WBBL"/>
    <property type="match status" value="1"/>
</dbReference>
<accession>A0A8J7GHR5</accession>
<dbReference type="InterPro" id="IPR029044">
    <property type="entry name" value="Nucleotide-diphossugar_trans"/>
</dbReference>
<dbReference type="Pfam" id="PF00535">
    <property type="entry name" value="Glycos_transf_2"/>
    <property type="match status" value="1"/>
</dbReference>
<dbReference type="RefSeq" id="WP_197004568.1">
    <property type="nucleotide sequence ID" value="NZ_BONS01000024.1"/>
</dbReference>